<keyword evidence="1" id="KW-1133">Transmembrane helix</keyword>
<dbReference type="Proteomes" id="UP000012960">
    <property type="component" value="Unplaced"/>
</dbReference>
<reference evidence="2" key="1">
    <citation type="submission" date="2021-05" db="UniProtKB">
        <authorList>
            <consortium name="EnsemblPlants"/>
        </authorList>
    </citation>
    <scope>IDENTIFICATION</scope>
    <source>
        <strain evidence="2">subsp. malaccensis</strain>
    </source>
</reference>
<dbReference type="Gramene" id="Ma02_t14410.1">
    <property type="protein sequence ID" value="Ma02_p14410.1"/>
    <property type="gene ID" value="Ma02_g14410"/>
</dbReference>
<name>A0A804I2R9_MUSAM</name>
<sequence length="43" mass="5073">MIIHKQNPQVINLPVLKATTLMYSMHLSLWHIILFCLKDKVQL</sequence>
<evidence type="ECO:0000313" key="2">
    <source>
        <dbReference type="EnsemblPlants" id="Ma02_p14410.1"/>
    </source>
</evidence>
<evidence type="ECO:0000313" key="3">
    <source>
        <dbReference type="Proteomes" id="UP000012960"/>
    </source>
</evidence>
<dbReference type="AlphaFoldDB" id="A0A804I2R9"/>
<keyword evidence="1" id="KW-0812">Transmembrane</keyword>
<protein>
    <submittedName>
        <fullName evidence="2">Uncharacterized protein</fullName>
    </submittedName>
</protein>
<accession>A0A804I2R9</accession>
<evidence type="ECO:0000256" key="1">
    <source>
        <dbReference type="SAM" id="Phobius"/>
    </source>
</evidence>
<keyword evidence="1" id="KW-0472">Membrane</keyword>
<dbReference type="EnsemblPlants" id="Ma02_t14410.1">
    <property type="protein sequence ID" value="Ma02_p14410.1"/>
    <property type="gene ID" value="Ma02_g14410"/>
</dbReference>
<dbReference type="InParanoid" id="A0A804I2R9"/>
<keyword evidence="3" id="KW-1185">Reference proteome</keyword>
<feature type="transmembrane region" description="Helical" evidence="1">
    <location>
        <begin position="20"/>
        <end position="37"/>
    </location>
</feature>
<proteinExistence type="predicted"/>
<organism evidence="2 3">
    <name type="scientific">Musa acuminata subsp. malaccensis</name>
    <name type="common">Wild banana</name>
    <name type="synonym">Musa malaccensis</name>
    <dbReference type="NCBI Taxonomy" id="214687"/>
    <lineage>
        <taxon>Eukaryota</taxon>
        <taxon>Viridiplantae</taxon>
        <taxon>Streptophyta</taxon>
        <taxon>Embryophyta</taxon>
        <taxon>Tracheophyta</taxon>
        <taxon>Spermatophyta</taxon>
        <taxon>Magnoliopsida</taxon>
        <taxon>Liliopsida</taxon>
        <taxon>Zingiberales</taxon>
        <taxon>Musaceae</taxon>
        <taxon>Musa</taxon>
    </lineage>
</organism>